<organism evidence="2 3">
    <name type="scientific">Aureobasidium vineae</name>
    <dbReference type="NCBI Taxonomy" id="2773715"/>
    <lineage>
        <taxon>Eukaryota</taxon>
        <taxon>Fungi</taxon>
        <taxon>Dikarya</taxon>
        <taxon>Ascomycota</taxon>
        <taxon>Pezizomycotina</taxon>
        <taxon>Dothideomycetes</taxon>
        <taxon>Dothideomycetidae</taxon>
        <taxon>Dothideales</taxon>
        <taxon>Saccotheciaceae</taxon>
        <taxon>Aureobasidium</taxon>
    </lineage>
</organism>
<protein>
    <submittedName>
        <fullName evidence="2">Uncharacterized protein</fullName>
    </submittedName>
</protein>
<name>A0A9N8JU76_9PEZI</name>
<evidence type="ECO:0000256" key="1">
    <source>
        <dbReference type="SAM" id="MobiDB-lite"/>
    </source>
</evidence>
<comment type="caution">
    <text evidence="2">The sequence shown here is derived from an EMBL/GenBank/DDBJ whole genome shotgun (WGS) entry which is preliminary data.</text>
</comment>
<feature type="compositionally biased region" description="Basic and acidic residues" evidence="1">
    <location>
        <begin position="44"/>
        <end position="56"/>
    </location>
</feature>
<feature type="compositionally biased region" description="Polar residues" evidence="1">
    <location>
        <begin position="22"/>
        <end position="39"/>
    </location>
</feature>
<feature type="region of interest" description="Disordered" evidence="1">
    <location>
        <begin position="1"/>
        <end position="56"/>
    </location>
</feature>
<feature type="compositionally biased region" description="Polar residues" evidence="1">
    <location>
        <begin position="1"/>
        <end position="10"/>
    </location>
</feature>
<sequence>MADKVTQNTPDVAKEPLPTGRNPLNGNPGNALSQRSPTDTAAGDDSKKGKDDRDSSLKIKIELDLDVEVHLTARIKGDITIGLL</sequence>
<reference evidence="2" key="1">
    <citation type="submission" date="2020-06" db="EMBL/GenBank/DDBJ databases">
        <authorList>
            <person name="Onetto C."/>
        </authorList>
    </citation>
    <scope>NUCLEOTIDE SEQUENCE</scope>
</reference>
<dbReference type="EMBL" id="CAIJEN010000013">
    <property type="protein sequence ID" value="CAD0091650.1"/>
    <property type="molecule type" value="Genomic_DNA"/>
</dbReference>
<evidence type="ECO:0000313" key="2">
    <source>
        <dbReference type="EMBL" id="CAD0091650.1"/>
    </source>
</evidence>
<dbReference type="Proteomes" id="UP000716446">
    <property type="component" value="Unassembled WGS sequence"/>
</dbReference>
<evidence type="ECO:0000313" key="3">
    <source>
        <dbReference type="Proteomes" id="UP000716446"/>
    </source>
</evidence>
<gene>
    <name evidence="2" type="ORF">AWRI4619_LOCUS6802</name>
</gene>
<dbReference type="PANTHER" id="PTHR35587:SF3">
    <property type="entry name" value="EXPRESSED PROTEIN"/>
    <property type="match status" value="1"/>
</dbReference>
<dbReference type="AlphaFoldDB" id="A0A9N8JU76"/>
<proteinExistence type="predicted"/>
<keyword evidence="3" id="KW-1185">Reference proteome</keyword>
<accession>A0A9N8JU76</accession>
<dbReference type="PANTHER" id="PTHR35587">
    <property type="entry name" value="EXPRESSED PROTEIN"/>
    <property type="match status" value="1"/>
</dbReference>